<comment type="subcellular location">
    <subcellularLocation>
        <location evidence="1">Cell envelope</location>
    </subcellularLocation>
</comment>
<evidence type="ECO:0008006" key="8">
    <source>
        <dbReference type="Google" id="ProtNLM"/>
    </source>
</evidence>
<evidence type="ECO:0000256" key="1">
    <source>
        <dbReference type="ARBA" id="ARBA00004196"/>
    </source>
</evidence>
<dbReference type="GO" id="GO:0030313">
    <property type="term" value="C:cell envelope"/>
    <property type="evidence" value="ECO:0007669"/>
    <property type="project" value="UniProtKB-SubCell"/>
</dbReference>
<dbReference type="Pfam" id="PF01547">
    <property type="entry name" value="SBP_bac_1"/>
    <property type="match status" value="1"/>
</dbReference>
<name>A0A1C7ICY5_9FIRM</name>
<dbReference type="SUPFAM" id="SSF53850">
    <property type="entry name" value="Periplasmic binding protein-like II"/>
    <property type="match status" value="1"/>
</dbReference>
<evidence type="ECO:0000256" key="5">
    <source>
        <dbReference type="SAM" id="SignalP"/>
    </source>
</evidence>
<reference evidence="6" key="1">
    <citation type="submission" date="2017-04" db="EMBL/GenBank/DDBJ databases">
        <title>Complete Genome Sequences of Twelve Strains of a Stable Defined Moderately Diverse Mouse Microbiota 2 (sDMDMm2).</title>
        <authorList>
            <person name="Uchimura Y."/>
            <person name="Wyss M."/>
            <person name="Brugiroux S."/>
            <person name="Limenitakis J.P."/>
            <person name="Stecher B."/>
            <person name="McCoy K.D."/>
            <person name="Macpherson A.J."/>
        </authorList>
    </citation>
    <scope>NUCLEOTIDE SEQUENCE</scope>
    <source>
        <strain evidence="6">YL58</strain>
    </source>
</reference>
<evidence type="ECO:0000313" key="7">
    <source>
        <dbReference type="Proteomes" id="UP000092574"/>
    </source>
</evidence>
<dbReference type="InterPro" id="IPR006059">
    <property type="entry name" value="SBP"/>
</dbReference>
<dbReference type="OrthoDB" id="362670at2"/>
<evidence type="ECO:0000313" key="6">
    <source>
        <dbReference type="EMBL" id="ANU76868.2"/>
    </source>
</evidence>
<protein>
    <recommendedName>
        <fullName evidence="8">Multiple sugar transport system substrate-binding protein</fullName>
    </recommendedName>
</protein>
<keyword evidence="3" id="KW-0813">Transport</keyword>
<evidence type="ECO:0000256" key="4">
    <source>
        <dbReference type="ARBA" id="ARBA00022729"/>
    </source>
</evidence>
<dbReference type="EMBL" id="CP015405">
    <property type="protein sequence ID" value="ANU76868.2"/>
    <property type="molecule type" value="Genomic_DNA"/>
</dbReference>
<dbReference type="CDD" id="cd13585">
    <property type="entry name" value="PBP2_TMBP_like"/>
    <property type="match status" value="1"/>
</dbReference>
<evidence type="ECO:0000256" key="2">
    <source>
        <dbReference type="ARBA" id="ARBA00008520"/>
    </source>
</evidence>
<dbReference type="AlphaFoldDB" id="A0A1C7ICY5"/>
<feature type="chain" id="PRO_5038850384" description="Multiple sugar transport system substrate-binding protein" evidence="5">
    <location>
        <begin position="30"/>
        <end position="439"/>
    </location>
</feature>
<sequence>MDGGRKMKLKKLAALGMVGVMLAGLTACGGNSDKEAAKTADGKEKEKLVIWSWGADEEKKSRETMVEAFQKAHPEIEVEHSVIPTADHVWDQKMTAALSAGTGPDVIQMSPDYYGLYTEYYEDLNPYVEKEGVDLKSVITEGMIEPYFRPDGKLEAMPLLENVFVLAYNKDMFDKFGVEYPTDDWTWDDLAETAKKFAGGEGADATYGMVNHWIDAGLSVICKGGSAYADDLKTCEVNSQEVKDGLNLFGDLVQSKAMPDDTAAKSLPKEQLFVSGHAAMYTLGGFETKLIAEEVGDNFAWDAVSMPKVENGKNNLMYATGYAMLKTSKNKDAAWTFLKEAAYANEDMAKETSKIGLTSCKNIAETYYKDLEYGPIKNSAFLDGLADAKLNIWGGAFSAAGDVYTQIWQSVTIDGKTAEEAMEEYYPALEKAFNEANGN</sequence>
<dbReference type="Gene3D" id="3.40.190.10">
    <property type="entry name" value="Periplasmic binding protein-like II"/>
    <property type="match status" value="1"/>
</dbReference>
<keyword evidence="7" id="KW-1185">Reference proteome</keyword>
<dbReference type="STRING" id="1796616.A4V09_14540"/>
<accession>A0A1C7ICY5</accession>
<comment type="similarity">
    <text evidence="2">Belongs to the bacterial solute-binding protein 1 family.</text>
</comment>
<dbReference type="PANTHER" id="PTHR43649:SF31">
    <property type="entry name" value="SN-GLYCEROL-3-PHOSPHATE-BINDING PERIPLASMIC PROTEIN UGPB"/>
    <property type="match status" value="1"/>
</dbReference>
<proteinExistence type="inferred from homology"/>
<evidence type="ECO:0000256" key="3">
    <source>
        <dbReference type="ARBA" id="ARBA00022448"/>
    </source>
</evidence>
<feature type="signal peptide" evidence="5">
    <location>
        <begin position="1"/>
        <end position="29"/>
    </location>
</feature>
<keyword evidence="4 5" id="KW-0732">Signal</keyword>
<organism evidence="6 7">
    <name type="scientific">Blautia pseudococcoides</name>
    <dbReference type="NCBI Taxonomy" id="1796616"/>
    <lineage>
        <taxon>Bacteria</taxon>
        <taxon>Bacillati</taxon>
        <taxon>Bacillota</taxon>
        <taxon>Clostridia</taxon>
        <taxon>Lachnospirales</taxon>
        <taxon>Lachnospiraceae</taxon>
        <taxon>Blautia</taxon>
    </lineage>
</organism>
<dbReference type="Proteomes" id="UP000092574">
    <property type="component" value="Chromosome"/>
</dbReference>
<dbReference type="PANTHER" id="PTHR43649">
    <property type="entry name" value="ARABINOSE-BINDING PROTEIN-RELATED"/>
    <property type="match status" value="1"/>
</dbReference>
<dbReference type="InterPro" id="IPR050490">
    <property type="entry name" value="Bact_solute-bd_prot1"/>
</dbReference>
<dbReference type="PROSITE" id="PS51257">
    <property type="entry name" value="PROKAR_LIPOPROTEIN"/>
    <property type="match status" value="1"/>
</dbReference>
<dbReference type="KEGG" id="byl:A4V09_14540"/>
<gene>
    <name evidence="6" type="ORF">A4V09_14540</name>
</gene>